<sequence>MKSKFTWIFTLLLAFFIQFSFAQERTITGVINDSQGMPIPGANVKVQGSTAAGVQTDFDGRFAIQASTGQKLVITFVGMKTQTITVGPSASVPDVRMEDDVTVLADVVVEGYRNSTRPLSNIAVTTVTAKTIEGRPNASFIQTLQGQIPGLNISTGSGQPGANSTVILRGYGSINGQVEPLFVIDGVPLNSDNFRSLNPNDIESVSVLKDAGATAIYGNRGANGVIIVKTKRGSFNSALQVKYNGTTSFTEMQNNKYNTMNSRQILGLEKTKGNGYGASLTDQQIAAFATNTNWKDVLFRTGVSQNHVLSLTGGGENISSFTSFGFFNQEGILIGTDLKRFNFRNNLSGSSKDKRFNYGTSLTINYSVRNEASNIGTGNVNINPVLGANQGVPYISPDMYTTSQGILDMYQADPSDPNNIGAGTLLLSPLMQLDIVKKGTLKTDELKMIGNVQGSYKLTDELTLAGTFGSDYTQAVSTQVQDPTSFNSLLFKQNNELYLGWQAQSFARNITFNTNVNLNFNKTFGKHTNDASVFSEYLKAHTQGFNYTQNGLDPKVFVPGNGAGFIPFNTATPQFYLPEVAAGKGTAGLFSYFATADYDYNQRYGLAVTVRRDASYRFAETNRWGTFWSVSGRWNIDQESFMQGSPFTMLKLRASYGTTGNQNIVGSSIFAGPNLSRTLFTQGTGYFLQPSYIVSQLGNPDLKWEISKQADIGIDFEMFDRRLRGTFDVYRKTTDALYQGKQISAINATYTIDSNGGSLQNQGVEALLSYDAIKTNDFTLTLNFNGSYNQNKLLDVTNADNFRDLGNQADDEGGQLGQFYMIKYAGVNPADGNLLFYTKDGQLTETPDQSKDRVLTGKSPIPVYQGGFGFEANYKGFGLTTQFSYVAKISRIDYDLEGLQDPTDIGVFNKSTDLLNAWTPDNRITSIPSLFLTNKGQDANSDRYLRDASYVRLRYVSLGYSFNQKMLEKTPFSGLRAYFQAENLLTFTKWRGWDAESDRGADQYQYPTPRILSLGLEVQF</sequence>
<proteinExistence type="inferred from homology"/>
<dbReference type="Pfam" id="PF13715">
    <property type="entry name" value="CarbopepD_reg_2"/>
    <property type="match status" value="1"/>
</dbReference>
<dbReference type="AlphaFoldDB" id="A0A2S1QXR3"/>
<dbReference type="Gene3D" id="2.60.40.1120">
    <property type="entry name" value="Carboxypeptidase-like, regulatory domain"/>
    <property type="match status" value="1"/>
</dbReference>
<dbReference type="OrthoDB" id="9768177at2"/>
<feature type="domain" description="TonB-dependent receptor plug" evidence="9">
    <location>
        <begin position="122"/>
        <end position="225"/>
    </location>
</feature>
<feature type="chain" id="PRO_5015521881" evidence="8">
    <location>
        <begin position="23"/>
        <end position="1020"/>
    </location>
</feature>
<dbReference type="InterPro" id="IPR008969">
    <property type="entry name" value="CarboxyPept-like_regulatory"/>
</dbReference>
<dbReference type="Gene3D" id="2.40.170.20">
    <property type="entry name" value="TonB-dependent receptor, beta-barrel domain"/>
    <property type="match status" value="1"/>
</dbReference>
<name>A0A2S1QXR3_9FLAO</name>
<dbReference type="InterPro" id="IPR037066">
    <property type="entry name" value="Plug_dom_sf"/>
</dbReference>
<dbReference type="RefSeq" id="WP_108777896.1">
    <property type="nucleotide sequence ID" value="NZ_CP029186.1"/>
</dbReference>
<evidence type="ECO:0000256" key="5">
    <source>
        <dbReference type="ARBA" id="ARBA00023136"/>
    </source>
</evidence>
<organism evidence="10 11">
    <name type="scientific">Flavobacterium album</name>
    <dbReference type="NCBI Taxonomy" id="2175091"/>
    <lineage>
        <taxon>Bacteria</taxon>
        <taxon>Pseudomonadati</taxon>
        <taxon>Bacteroidota</taxon>
        <taxon>Flavobacteriia</taxon>
        <taxon>Flavobacteriales</taxon>
        <taxon>Flavobacteriaceae</taxon>
        <taxon>Flavobacterium</taxon>
    </lineage>
</organism>
<keyword evidence="2 7" id="KW-0813">Transport</keyword>
<dbReference type="InterPro" id="IPR012910">
    <property type="entry name" value="Plug_dom"/>
</dbReference>
<dbReference type="SUPFAM" id="SSF56935">
    <property type="entry name" value="Porins"/>
    <property type="match status" value="1"/>
</dbReference>
<evidence type="ECO:0000313" key="10">
    <source>
        <dbReference type="EMBL" id="AWH85192.1"/>
    </source>
</evidence>
<dbReference type="PROSITE" id="PS52016">
    <property type="entry name" value="TONB_DEPENDENT_REC_3"/>
    <property type="match status" value="1"/>
</dbReference>
<dbReference type="InterPro" id="IPR039426">
    <property type="entry name" value="TonB-dep_rcpt-like"/>
</dbReference>
<dbReference type="NCBIfam" id="TIGR04056">
    <property type="entry name" value="OMP_RagA_SusC"/>
    <property type="match status" value="1"/>
</dbReference>
<dbReference type="Pfam" id="PF07715">
    <property type="entry name" value="Plug"/>
    <property type="match status" value="1"/>
</dbReference>
<evidence type="ECO:0000313" key="11">
    <source>
        <dbReference type="Proteomes" id="UP000244929"/>
    </source>
</evidence>
<comment type="similarity">
    <text evidence="7">Belongs to the TonB-dependent receptor family.</text>
</comment>
<keyword evidence="4 7" id="KW-0812">Transmembrane</keyword>
<keyword evidence="3 7" id="KW-1134">Transmembrane beta strand</keyword>
<comment type="subcellular location">
    <subcellularLocation>
        <location evidence="1 7">Cell outer membrane</location>
        <topology evidence="1 7">Multi-pass membrane protein</topology>
    </subcellularLocation>
</comment>
<evidence type="ECO:0000256" key="2">
    <source>
        <dbReference type="ARBA" id="ARBA00022448"/>
    </source>
</evidence>
<dbReference type="InterPro" id="IPR023996">
    <property type="entry name" value="TonB-dep_OMP_SusC/RagA"/>
</dbReference>
<keyword evidence="6 7" id="KW-0998">Cell outer membrane</keyword>
<evidence type="ECO:0000256" key="1">
    <source>
        <dbReference type="ARBA" id="ARBA00004571"/>
    </source>
</evidence>
<protein>
    <submittedName>
        <fullName evidence="10">SusC/RagA family TonB-linked outer membrane protein</fullName>
    </submittedName>
</protein>
<evidence type="ECO:0000256" key="7">
    <source>
        <dbReference type="PROSITE-ProRule" id="PRU01360"/>
    </source>
</evidence>
<reference evidence="10 11" key="1">
    <citation type="submission" date="2018-04" db="EMBL/GenBank/DDBJ databases">
        <title>Genome sequencing of Flavobacterium sp. HYN0059.</title>
        <authorList>
            <person name="Yi H."/>
            <person name="Baek C."/>
        </authorList>
    </citation>
    <scope>NUCLEOTIDE SEQUENCE [LARGE SCALE GENOMIC DNA]</scope>
    <source>
        <strain evidence="10 11">HYN0059</strain>
    </source>
</reference>
<dbReference type="NCBIfam" id="TIGR04057">
    <property type="entry name" value="SusC_RagA_signa"/>
    <property type="match status" value="1"/>
</dbReference>
<dbReference type="InterPro" id="IPR036942">
    <property type="entry name" value="Beta-barrel_TonB_sf"/>
</dbReference>
<dbReference type="KEGG" id="falb:HYN59_08685"/>
<feature type="signal peptide" evidence="8">
    <location>
        <begin position="1"/>
        <end position="22"/>
    </location>
</feature>
<keyword evidence="8" id="KW-0732">Signal</keyword>
<evidence type="ECO:0000256" key="3">
    <source>
        <dbReference type="ARBA" id="ARBA00022452"/>
    </source>
</evidence>
<keyword evidence="11" id="KW-1185">Reference proteome</keyword>
<evidence type="ECO:0000256" key="6">
    <source>
        <dbReference type="ARBA" id="ARBA00023237"/>
    </source>
</evidence>
<dbReference type="Gene3D" id="2.170.130.10">
    <property type="entry name" value="TonB-dependent receptor, plug domain"/>
    <property type="match status" value="1"/>
</dbReference>
<dbReference type="GO" id="GO:0009279">
    <property type="term" value="C:cell outer membrane"/>
    <property type="evidence" value="ECO:0007669"/>
    <property type="project" value="UniProtKB-SubCell"/>
</dbReference>
<dbReference type="Proteomes" id="UP000244929">
    <property type="component" value="Chromosome"/>
</dbReference>
<evidence type="ECO:0000256" key="4">
    <source>
        <dbReference type="ARBA" id="ARBA00022692"/>
    </source>
</evidence>
<keyword evidence="5 7" id="KW-0472">Membrane</keyword>
<evidence type="ECO:0000259" key="9">
    <source>
        <dbReference type="Pfam" id="PF07715"/>
    </source>
</evidence>
<dbReference type="SUPFAM" id="SSF49464">
    <property type="entry name" value="Carboxypeptidase regulatory domain-like"/>
    <property type="match status" value="1"/>
</dbReference>
<accession>A0A2S1QXR3</accession>
<dbReference type="InterPro" id="IPR023997">
    <property type="entry name" value="TonB-dep_OMP_SusC/RagA_CS"/>
</dbReference>
<dbReference type="EMBL" id="CP029186">
    <property type="protein sequence ID" value="AWH85192.1"/>
    <property type="molecule type" value="Genomic_DNA"/>
</dbReference>
<gene>
    <name evidence="10" type="ORF">HYN59_08685</name>
</gene>
<evidence type="ECO:0000256" key="8">
    <source>
        <dbReference type="SAM" id="SignalP"/>
    </source>
</evidence>